<dbReference type="AlphaFoldDB" id="A0AAW2IBP3"/>
<organism evidence="2">
    <name type="scientific">Menopon gallinae</name>
    <name type="common">poultry shaft louse</name>
    <dbReference type="NCBI Taxonomy" id="328185"/>
    <lineage>
        <taxon>Eukaryota</taxon>
        <taxon>Metazoa</taxon>
        <taxon>Ecdysozoa</taxon>
        <taxon>Arthropoda</taxon>
        <taxon>Hexapoda</taxon>
        <taxon>Insecta</taxon>
        <taxon>Pterygota</taxon>
        <taxon>Neoptera</taxon>
        <taxon>Paraneoptera</taxon>
        <taxon>Psocodea</taxon>
        <taxon>Troctomorpha</taxon>
        <taxon>Phthiraptera</taxon>
        <taxon>Amblycera</taxon>
        <taxon>Menoponidae</taxon>
        <taxon>Menopon</taxon>
    </lineage>
</organism>
<feature type="transmembrane region" description="Helical" evidence="1">
    <location>
        <begin position="62"/>
        <end position="85"/>
    </location>
</feature>
<keyword evidence="1" id="KW-0472">Membrane</keyword>
<sequence>MFLLFLSRRLLPPNIRRSLLNKKNKCECKYNHFGQENFAVKPENMKSFGPCQILKDSIKATAAFVLFRPLLVSLAIAVIALLLAATRNRRMQTILLSLPYHRLYRTIRSEKMITFYAAVLEVIFEVITAVILAGVSIVITSWLLFEEAADRRQRVPMNLKASSKPTSCLMKREQEQESLKYDMQQEGYMIGTSQRLF</sequence>
<evidence type="ECO:0000256" key="1">
    <source>
        <dbReference type="SAM" id="Phobius"/>
    </source>
</evidence>
<keyword evidence="1" id="KW-1133">Transmembrane helix</keyword>
<feature type="transmembrane region" description="Helical" evidence="1">
    <location>
        <begin position="115"/>
        <end position="145"/>
    </location>
</feature>
<comment type="caution">
    <text evidence="2">The sequence shown here is derived from an EMBL/GenBank/DDBJ whole genome shotgun (WGS) entry which is preliminary data.</text>
</comment>
<proteinExistence type="predicted"/>
<evidence type="ECO:0000313" key="2">
    <source>
        <dbReference type="EMBL" id="KAL0279176.1"/>
    </source>
</evidence>
<gene>
    <name evidence="2" type="ORF">PYX00_000785</name>
</gene>
<protein>
    <submittedName>
        <fullName evidence="2">Uncharacterized protein</fullName>
    </submittedName>
</protein>
<keyword evidence="1" id="KW-0812">Transmembrane</keyword>
<reference evidence="2" key="1">
    <citation type="journal article" date="2024" name="Gigascience">
        <title>Chromosome-level genome of the poultry shaft louse Menopon gallinae provides insight into the host-switching and adaptive evolution of parasitic lice.</title>
        <authorList>
            <person name="Xu Y."/>
            <person name="Ma L."/>
            <person name="Liu S."/>
            <person name="Liang Y."/>
            <person name="Liu Q."/>
            <person name="He Z."/>
            <person name="Tian L."/>
            <person name="Duan Y."/>
            <person name="Cai W."/>
            <person name="Li H."/>
            <person name="Song F."/>
        </authorList>
    </citation>
    <scope>NUCLEOTIDE SEQUENCE</scope>
    <source>
        <strain evidence="2">Cailab_2023a</strain>
    </source>
</reference>
<name>A0AAW2IBP3_9NEOP</name>
<dbReference type="EMBL" id="JARGDH010000001">
    <property type="protein sequence ID" value="KAL0279176.1"/>
    <property type="molecule type" value="Genomic_DNA"/>
</dbReference>
<accession>A0AAW2IBP3</accession>